<evidence type="ECO:0000313" key="3">
    <source>
        <dbReference type="Proteomes" id="UP000014983"/>
    </source>
</evidence>
<dbReference type="STRING" id="1276221.SDIMI_v3c00980"/>
<dbReference type="KEGG" id="sdi:SDIMI_v3c00980"/>
<keyword evidence="2" id="KW-0812">Transmembrane</keyword>
<dbReference type="AlphaFoldDB" id="S5M189"/>
<dbReference type="Pfam" id="PF00144">
    <property type="entry name" value="Beta-lactamase"/>
    <property type="match status" value="1"/>
</dbReference>
<dbReference type="Gene3D" id="3.40.710.10">
    <property type="entry name" value="DD-peptidase/beta-lactamase superfamily"/>
    <property type="match status" value="1"/>
</dbReference>
<gene>
    <name evidence="2" type="ORF">SDIMI_v3c00980</name>
</gene>
<organism evidence="2 3">
    <name type="scientific">Spiroplasma diminutum CUAS-1</name>
    <dbReference type="NCBI Taxonomy" id="1276221"/>
    <lineage>
        <taxon>Bacteria</taxon>
        <taxon>Bacillati</taxon>
        <taxon>Mycoplasmatota</taxon>
        <taxon>Mollicutes</taxon>
        <taxon>Entomoplasmatales</taxon>
        <taxon>Spiroplasmataceae</taxon>
        <taxon>Spiroplasma</taxon>
    </lineage>
</organism>
<dbReference type="HOGENOM" id="CLU_020027_11_2_14"/>
<dbReference type="InParanoid" id="S5M189"/>
<dbReference type="FunCoup" id="S5M189">
    <property type="interactions" value="44"/>
</dbReference>
<dbReference type="PROSITE" id="PS51136">
    <property type="entry name" value="WAC"/>
    <property type="match status" value="1"/>
</dbReference>
<dbReference type="PANTHER" id="PTHR43283">
    <property type="entry name" value="BETA-LACTAMASE-RELATED"/>
    <property type="match status" value="1"/>
</dbReference>
<dbReference type="PATRIC" id="fig|1276221.3.peg.98"/>
<dbReference type="Proteomes" id="UP000014983">
    <property type="component" value="Chromosome"/>
</dbReference>
<dbReference type="InterPro" id="IPR012338">
    <property type="entry name" value="Beta-lactam/transpept-like"/>
</dbReference>
<dbReference type="InterPro" id="IPR013136">
    <property type="entry name" value="WSTF_Acf1_Cbp146"/>
</dbReference>
<evidence type="ECO:0000313" key="2">
    <source>
        <dbReference type="EMBL" id="AGR41802.1"/>
    </source>
</evidence>
<protein>
    <submittedName>
        <fullName evidence="2">Transmembrane protein</fullName>
    </submittedName>
</protein>
<dbReference type="EMBL" id="CP005076">
    <property type="protein sequence ID" value="AGR41802.1"/>
    <property type="molecule type" value="Genomic_DNA"/>
</dbReference>
<dbReference type="OrthoDB" id="9770183at2"/>
<reference evidence="2 3" key="1">
    <citation type="journal article" date="2013" name="Genome Biol. Evol.">
        <title>Comparison of metabolic capacities and inference of gene content evolution in mosquito-associated Spiroplasma diminutum and S. taiwanense.</title>
        <authorList>
            <person name="Lo W.S."/>
            <person name="Ku C."/>
            <person name="Chen L.L."/>
            <person name="Chang T.H."/>
            <person name="Kuo C.H."/>
        </authorList>
    </citation>
    <scope>NUCLEOTIDE SEQUENCE [LARGE SCALE GENOMIC DNA]</scope>
    <source>
        <strain evidence="2">CUAS-1</strain>
    </source>
</reference>
<dbReference type="PANTHER" id="PTHR43283:SF3">
    <property type="entry name" value="BETA-LACTAMASE FAMILY PROTEIN (AFU_ORTHOLOGUE AFUA_5G07500)"/>
    <property type="match status" value="1"/>
</dbReference>
<dbReference type="InterPro" id="IPR001466">
    <property type="entry name" value="Beta-lactam-related"/>
</dbReference>
<proteinExistence type="predicted"/>
<keyword evidence="3" id="KW-1185">Reference proteome</keyword>
<dbReference type="MEROPS" id="S12.950"/>
<accession>S5M189</accession>
<sequence>MNKFKNVENKILEIIEKNFFTGAVIQINQNKKTIFSYSYGINDIDKQTFMNEDLIFRGYSLTKTVTVASFLTLIDKKIISLDDKLSKFFPEFTEMKVLNKEGMQEINKSNNPILIKHLLTMTSGFTYFGNKNITQKETTKLLAKFVEKENDTYINYETFMKMLSNIPLEFEPGTNWRYGISLDVLAAVIEKVTKRKFSDFVKETIFEPLEMNDSDFYLKDKNREAKVYSWNLIEDKPTLTKVENFNFLFQEIDKIPQMPMGGAGIFTTVKDYSKFLDFLLDGKDSKGNQILSSHILNEMKSDQLKEIRKYFKWTLNDEYSYGYGVRVRMENTNYPLTEIGEFGWDGLLGSTGLADPKNKFTVCLMLSSKPGHNKLIESEFFDSLYKDLANYKY</sequence>
<feature type="domain" description="WAC" evidence="1">
    <location>
        <begin position="1"/>
        <end position="31"/>
    </location>
</feature>
<keyword evidence="2" id="KW-0472">Membrane</keyword>
<name>S5M189_9MOLU</name>
<dbReference type="eggNOG" id="COG1680">
    <property type="taxonomic scope" value="Bacteria"/>
</dbReference>
<dbReference type="InterPro" id="IPR050789">
    <property type="entry name" value="Diverse_Enzym_Activities"/>
</dbReference>
<dbReference type="SUPFAM" id="SSF56601">
    <property type="entry name" value="beta-lactamase/transpeptidase-like"/>
    <property type="match status" value="1"/>
</dbReference>
<dbReference type="RefSeq" id="WP_020836035.1">
    <property type="nucleotide sequence ID" value="NC_021833.1"/>
</dbReference>
<evidence type="ECO:0000259" key="1">
    <source>
        <dbReference type="PROSITE" id="PS51136"/>
    </source>
</evidence>